<dbReference type="InterPro" id="IPR001810">
    <property type="entry name" value="F-box_dom"/>
</dbReference>
<dbReference type="Proteomes" id="UP001432027">
    <property type="component" value="Unassembled WGS sequence"/>
</dbReference>
<dbReference type="SUPFAM" id="SSF81383">
    <property type="entry name" value="F-box domain"/>
    <property type="match status" value="1"/>
</dbReference>
<sequence length="89" mass="9620">MIATRLPSELWERLLSFCDHPSACALAKVCQRLASIATATHERVLEKCLSEGITLPSSAILALSQGCDDLSLEARFLMAHNPFGGHNLA</sequence>
<name>A0AAV5S993_9BILA</name>
<proteinExistence type="predicted"/>
<protein>
    <recommendedName>
        <fullName evidence="1">F-box domain-containing protein</fullName>
    </recommendedName>
</protein>
<comment type="caution">
    <text evidence="2">The sequence shown here is derived from an EMBL/GenBank/DDBJ whole genome shotgun (WGS) entry which is preliminary data.</text>
</comment>
<dbReference type="Gene3D" id="1.20.1280.50">
    <property type="match status" value="1"/>
</dbReference>
<reference evidence="2" key="1">
    <citation type="submission" date="2023-10" db="EMBL/GenBank/DDBJ databases">
        <title>Genome assembly of Pristionchus species.</title>
        <authorList>
            <person name="Yoshida K."/>
            <person name="Sommer R.J."/>
        </authorList>
    </citation>
    <scope>NUCLEOTIDE SEQUENCE</scope>
    <source>
        <strain evidence="2">RS0144</strain>
    </source>
</reference>
<dbReference type="AlphaFoldDB" id="A0AAV5S993"/>
<feature type="domain" description="F-box" evidence="1">
    <location>
        <begin position="1"/>
        <end position="48"/>
    </location>
</feature>
<evidence type="ECO:0000259" key="1">
    <source>
        <dbReference type="PROSITE" id="PS50181"/>
    </source>
</evidence>
<evidence type="ECO:0000313" key="2">
    <source>
        <dbReference type="EMBL" id="GMS78812.1"/>
    </source>
</evidence>
<evidence type="ECO:0000313" key="3">
    <source>
        <dbReference type="Proteomes" id="UP001432027"/>
    </source>
</evidence>
<keyword evidence="3" id="KW-1185">Reference proteome</keyword>
<gene>
    <name evidence="2" type="ORF">PENTCL1PPCAC_987</name>
</gene>
<organism evidence="2 3">
    <name type="scientific">Pristionchus entomophagus</name>
    <dbReference type="NCBI Taxonomy" id="358040"/>
    <lineage>
        <taxon>Eukaryota</taxon>
        <taxon>Metazoa</taxon>
        <taxon>Ecdysozoa</taxon>
        <taxon>Nematoda</taxon>
        <taxon>Chromadorea</taxon>
        <taxon>Rhabditida</taxon>
        <taxon>Rhabditina</taxon>
        <taxon>Diplogasteromorpha</taxon>
        <taxon>Diplogasteroidea</taxon>
        <taxon>Neodiplogasteridae</taxon>
        <taxon>Pristionchus</taxon>
    </lineage>
</organism>
<dbReference type="PROSITE" id="PS50181">
    <property type="entry name" value="FBOX"/>
    <property type="match status" value="1"/>
</dbReference>
<dbReference type="InterPro" id="IPR036047">
    <property type="entry name" value="F-box-like_dom_sf"/>
</dbReference>
<accession>A0AAV5S993</accession>
<dbReference type="EMBL" id="BTSX01000001">
    <property type="protein sequence ID" value="GMS78812.1"/>
    <property type="molecule type" value="Genomic_DNA"/>
</dbReference>
<dbReference type="Pfam" id="PF00646">
    <property type="entry name" value="F-box"/>
    <property type="match status" value="1"/>
</dbReference>
<feature type="non-terminal residue" evidence="2">
    <location>
        <position position="89"/>
    </location>
</feature>